<sequence>MSHDLRQQRRPVRAARSVSPVKVTVAVLVSALAVIALFAAGIAAEQFSHGLPAAGTATTGPPAQAVRAAPSGPAPGEAVRDGKFEFTVTRMDCSKTTVGLEHLKRTAEGRFCVISLTVRNIGDGSKYFVGQAQTAYGTDGAAYDSDELAGLYANRGVEAFLRKLAPGEKVSGKLVFDVPANAELDTLELHDSPLSGGVRAPLRRGRAG</sequence>
<keyword evidence="3" id="KW-0812">Transmembrane</keyword>
<evidence type="ECO:0000256" key="2">
    <source>
        <dbReference type="SAM" id="MobiDB-lite"/>
    </source>
</evidence>
<keyword evidence="1" id="KW-0732">Signal</keyword>
<dbReference type="AlphaFoldDB" id="A0A1I2LGY5"/>
<name>A0A1I2LGY5_9ACTN</name>
<reference evidence="5 6" key="1">
    <citation type="submission" date="2016-10" db="EMBL/GenBank/DDBJ databases">
        <authorList>
            <person name="de Groot N.N."/>
        </authorList>
    </citation>
    <scope>NUCLEOTIDE SEQUENCE [LARGE SCALE GENOMIC DNA]</scope>
    <source>
        <strain evidence="5 6">DSM 43019</strain>
    </source>
</reference>
<evidence type="ECO:0000313" key="6">
    <source>
        <dbReference type="Proteomes" id="UP000199645"/>
    </source>
</evidence>
<protein>
    <recommendedName>
        <fullName evidence="4">DUF4352 domain-containing protein</fullName>
    </recommendedName>
</protein>
<keyword evidence="6" id="KW-1185">Reference proteome</keyword>
<evidence type="ECO:0000313" key="5">
    <source>
        <dbReference type="EMBL" id="SFF77740.1"/>
    </source>
</evidence>
<dbReference type="Pfam" id="PF11611">
    <property type="entry name" value="DUF4352"/>
    <property type="match status" value="1"/>
</dbReference>
<organism evidence="5 6">
    <name type="scientific">Actinoplanes philippinensis</name>
    <dbReference type="NCBI Taxonomy" id="35752"/>
    <lineage>
        <taxon>Bacteria</taxon>
        <taxon>Bacillati</taxon>
        <taxon>Actinomycetota</taxon>
        <taxon>Actinomycetes</taxon>
        <taxon>Micromonosporales</taxon>
        <taxon>Micromonosporaceae</taxon>
        <taxon>Actinoplanes</taxon>
    </lineage>
</organism>
<dbReference type="EMBL" id="FONV01000021">
    <property type="protein sequence ID" value="SFF77740.1"/>
    <property type="molecule type" value="Genomic_DNA"/>
</dbReference>
<evidence type="ECO:0000256" key="3">
    <source>
        <dbReference type="SAM" id="Phobius"/>
    </source>
</evidence>
<accession>A0A1I2LGY5</accession>
<feature type="domain" description="DUF4352" evidence="4">
    <location>
        <begin position="76"/>
        <end position="197"/>
    </location>
</feature>
<gene>
    <name evidence="5" type="ORF">SAMN05421541_121120</name>
</gene>
<feature type="transmembrane region" description="Helical" evidence="3">
    <location>
        <begin position="21"/>
        <end position="44"/>
    </location>
</feature>
<dbReference type="Proteomes" id="UP000199645">
    <property type="component" value="Unassembled WGS sequence"/>
</dbReference>
<evidence type="ECO:0000256" key="1">
    <source>
        <dbReference type="ARBA" id="ARBA00022729"/>
    </source>
</evidence>
<proteinExistence type="predicted"/>
<dbReference type="Gene3D" id="2.60.40.1240">
    <property type="match status" value="1"/>
</dbReference>
<keyword evidence="3" id="KW-0472">Membrane</keyword>
<dbReference type="RefSeq" id="WP_239143845.1">
    <property type="nucleotide sequence ID" value="NZ_BOMT01000073.1"/>
</dbReference>
<dbReference type="InterPro" id="IPR029051">
    <property type="entry name" value="DUF4352"/>
</dbReference>
<feature type="compositionally biased region" description="Low complexity" evidence="2">
    <location>
        <begin position="55"/>
        <end position="65"/>
    </location>
</feature>
<dbReference type="InterPro" id="IPR029050">
    <property type="entry name" value="Immunoprotect_excell_Ig-like"/>
</dbReference>
<feature type="region of interest" description="Disordered" evidence="2">
    <location>
        <begin position="55"/>
        <end position="77"/>
    </location>
</feature>
<keyword evidence="3" id="KW-1133">Transmembrane helix</keyword>
<dbReference type="STRING" id="35752.SAMN05421541_121120"/>
<evidence type="ECO:0000259" key="4">
    <source>
        <dbReference type="Pfam" id="PF11611"/>
    </source>
</evidence>